<evidence type="ECO:0000256" key="1">
    <source>
        <dbReference type="SAM" id="Coils"/>
    </source>
</evidence>
<dbReference type="EMBL" id="CAJPEV010005402">
    <property type="protein sequence ID" value="CAG0903118.1"/>
    <property type="molecule type" value="Genomic_DNA"/>
</dbReference>
<evidence type="ECO:0008006" key="5">
    <source>
        <dbReference type="Google" id="ProtNLM"/>
    </source>
</evidence>
<dbReference type="CDD" id="cd01671">
    <property type="entry name" value="CARD"/>
    <property type="match status" value="1"/>
</dbReference>
<keyword evidence="1" id="KW-0175">Coiled coil</keyword>
<dbReference type="SUPFAM" id="SSF47986">
    <property type="entry name" value="DEATH domain"/>
    <property type="match status" value="1"/>
</dbReference>
<reference evidence="3" key="1">
    <citation type="submission" date="2020-11" db="EMBL/GenBank/DDBJ databases">
        <authorList>
            <person name="Tran Van P."/>
        </authorList>
    </citation>
    <scope>NUCLEOTIDE SEQUENCE</scope>
</reference>
<evidence type="ECO:0000256" key="2">
    <source>
        <dbReference type="SAM" id="MobiDB-lite"/>
    </source>
</evidence>
<feature type="compositionally biased region" description="Basic and acidic residues" evidence="2">
    <location>
        <begin position="127"/>
        <end position="139"/>
    </location>
</feature>
<evidence type="ECO:0000313" key="3">
    <source>
        <dbReference type="EMBL" id="CAD7253178.1"/>
    </source>
</evidence>
<keyword evidence="4" id="KW-1185">Reference proteome</keyword>
<feature type="non-terminal residue" evidence="3">
    <location>
        <position position="326"/>
    </location>
</feature>
<accession>A0A7R9AFB7</accession>
<sequence>MANRSKEEELHVHGKTVARILAEHYDDLDFIDHDAVIACLLRKQVIDHVEHVEIQKKSQKDKILFIQEKLPQKGDTAFQKFLECLEEKGQRDLAGKFRQEIMDSSNGDRKGTIHRSSSASNISCHSSGERRLREDEDPRMLGNGETVATPSAVERMEELQRKLLAAEERANRLEEQLKREQTTHEETKRKHHTIEVELERSRNQIPPCRAKLCSQDDLITYIEKNKDIEEKKILFIHVYSHKSVSAADVANMEKRIAEKTSRTNFLDADLEAAWSTEFFGDESQRGRSDYWIIGLSRTRADLDAIRGRLAKVGKIRNVSSWSELTH</sequence>
<dbReference type="Proteomes" id="UP000677054">
    <property type="component" value="Unassembled WGS sequence"/>
</dbReference>
<dbReference type="AlphaFoldDB" id="A0A7R9AFB7"/>
<dbReference type="Gene3D" id="1.10.533.10">
    <property type="entry name" value="Death Domain, Fas"/>
    <property type="match status" value="1"/>
</dbReference>
<proteinExistence type="predicted"/>
<protein>
    <recommendedName>
        <fullName evidence="5">CARD domain-containing protein</fullName>
    </recommendedName>
</protein>
<feature type="region of interest" description="Disordered" evidence="2">
    <location>
        <begin position="103"/>
        <end position="145"/>
    </location>
</feature>
<feature type="compositionally biased region" description="Low complexity" evidence="2">
    <location>
        <begin position="116"/>
        <end position="126"/>
    </location>
</feature>
<name>A0A7R9AFB7_9CRUS</name>
<evidence type="ECO:0000313" key="4">
    <source>
        <dbReference type="Proteomes" id="UP000677054"/>
    </source>
</evidence>
<feature type="coiled-coil region" evidence="1">
    <location>
        <begin position="156"/>
        <end position="204"/>
    </location>
</feature>
<dbReference type="InterPro" id="IPR011029">
    <property type="entry name" value="DEATH-like_dom_sf"/>
</dbReference>
<dbReference type="EMBL" id="LR904919">
    <property type="protein sequence ID" value="CAD7253178.1"/>
    <property type="molecule type" value="Genomic_DNA"/>
</dbReference>
<gene>
    <name evidence="3" type="ORF">DSTB1V02_LOCUS12928</name>
</gene>
<organism evidence="3">
    <name type="scientific">Darwinula stevensoni</name>
    <dbReference type="NCBI Taxonomy" id="69355"/>
    <lineage>
        <taxon>Eukaryota</taxon>
        <taxon>Metazoa</taxon>
        <taxon>Ecdysozoa</taxon>
        <taxon>Arthropoda</taxon>
        <taxon>Crustacea</taxon>
        <taxon>Oligostraca</taxon>
        <taxon>Ostracoda</taxon>
        <taxon>Podocopa</taxon>
        <taxon>Podocopida</taxon>
        <taxon>Darwinulocopina</taxon>
        <taxon>Darwinuloidea</taxon>
        <taxon>Darwinulidae</taxon>
        <taxon>Darwinula</taxon>
    </lineage>
</organism>